<dbReference type="InterPro" id="IPR003439">
    <property type="entry name" value="ABC_transporter-like_ATP-bd"/>
</dbReference>
<dbReference type="GO" id="GO:0032217">
    <property type="term" value="F:riboflavin transmembrane transporter activity"/>
    <property type="evidence" value="ECO:0007669"/>
    <property type="project" value="TreeGrafter"/>
</dbReference>
<dbReference type="InterPro" id="IPR050352">
    <property type="entry name" value="ABCG_transporters"/>
</dbReference>
<dbReference type="eggNOG" id="KOG0061">
    <property type="taxonomic scope" value="Eukaryota"/>
</dbReference>
<keyword evidence="3" id="KW-0813">Transport</keyword>
<keyword evidence="10" id="KW-0547">Nucleotide-binding</keyword>
<keyword evidence="11" id="KW-1185">Reference proteome</keyword>
<gene>
    <name evidence="10" type="ORF">H920_13567</name>
</gene>
<keyword evidence="7 8" id="KW-0472">Membrane</keyword>
<keyword evidence="6 8" id="KW-1133">Transmembrane helix</keyword>
<dbReference type="SUPFAM" id="SSF52540">
    <property type="entry name" value="P-loop containing nucleoside triphosphate hydrolases"/>
    <property type="match status" value="1"/>
</dbReference>
<dbReference type="PANTHER" id="PTHR48041">
    <property type="entry name" value="ABC TRANSPORTER G FAMILY MEMBER 28"/>
    <property type="match status" value="1"/>
</dbReference>
<evidence type="ECO:0000256" key="3">
    <source>
        <dbReference type="ARBA" id="ARBA00022448"/>
    </source>
</evidence>
<reference evidence="10 11" key="1">
    <citation type="submission" date="2013-11" db="EMBL/GenBank/DDBJ databases">
        <title>The Damaraland mole rat (Fukomys damarensis) genome and evolution of African mole rats.</title>
        <authorList>
            <person name="Gladyshev V.N."/>
            <person name="Fang X."/>
        </authorList>
    </citation>
    <scope>NUCLEOTIDE SEQUENCE [LARGE SCALE GENOMIC DNA]</scope>
    <source>
        <tissue evidence="10">Liver</tissue>
    </source>
</reference>
<dbReference type="Proteomes" id="UP000028990">
    <property type="component" value="Unassembled WGS sequence"/>
</dbReference>
<evidence type="ECO:0000256" key="8">
    <source>
        <dbReference type="SAM" id="Phobius"/>
    </source>
</evidence>
<evidence type="ECO:0000256" key="7">
    <source>
        <dbReference type="ARBA" id="ARBA00023136"/>
    </source>
</evidence>
<keyword evidence="10" id="KW-0067">ATP-binding</keyword>
<organism evidence="10 11">
    <name type="scientific">Fukomys damarensis</name>
    <name type="common">Damaraland mole rat</name>
    <name type="synonym">Cryptomys damarensis</name>
    <dbReference type="NCBI Taxonomy" id="885580"/>
    <lineage>
        <taxon>Eukaryota</taxon>
        <taxon>Metazoa</taxon>
        <taxon>Chordata</taxon>
        <taxon>Craniata</taxon>
        <taxon>Vertebrata</taxon>
        <taxon>Euteleostomi</taxon>
        <taxon>Mammalia</taxon>
        <taxon>Eutheria</taxon>
        <taxon>Euarchontoglires</taxon>
        <taxon>Glires</taxon>
        <taxon>Rodentia</taxon>
        <taxon>Hystricomorpha</taxon>
        <taxon>Bathyergidae</taxon>
        <taxon>Fukomys</taxon>
    </lineage>
</organism>
<dbReference type="EMBL" id="KN123432">
    <property type="protein sequence ID" value="KFO25039.1"/>
    <property type="molecule type" value="Genomic_DNA"/>
</dbReference>
<evidence type="ECO:0000313" key="10">
    <source>
        <dbReference type="EMBL" id="KFO25039.1"/>
    </source>
</evidence>
<dbReference type="AlphaFoldDB" id="A0A091CYZ7"/>
<dbReference type="GO" id="GO:0042626">
    <property type="term" value="F:ATPase-coupled transmembrane transporter activity"/>
    <property type="evidence" value="ECO:0007669"/>
    <property type="project" value="TreeGrafter"/>
</dbReference>
<dbReference type="GO" id="GO:0005886">
    <property type="term" value="C:plasma membrane"/>
    <property type="evidence" value="ECO:0007669"/>
    <property type="project" value="UniProtKB-SubCell"/>
</dbReference>
<dbReference type="PROSITE" id="PS50893">
    <property type="entry name" value="ABC_TRANSPORTER_2"/>
    <property type="match status" value="1"/>
</dbReference>
<dbReference type="InterPro" id="IPR027417">
    <property type="entry name" value="P-loop_NTPase"/>
</dbReference>
<evidence type="ECO:0000256" key="5">
    <source>
        <dbReference type="ARBA" id="ARBA00022692"/>
    </source>
</evidence>
<dbReference type="GO" id="GO:0015562">
    <property type="term" value="F:efflux transmembrane transporter activity"/>
    <property type="evidence" value="ECO:0007669"/>
    <property type="project" value="TreeGrafter"/>
</dbReference>
<protein>
    <submittedName>
        <fullName evidence="10">ATP-binding cassette sub-family G member 2</fullName>
    </submittedName>
</protein>
<evidence type="ECO:0000256" key="1">
    <source>
        <dbReference type="ARBA" id="ARBA00004651"/>
    </source>
</evidence>
<evidence type="ECO:0000259" key="9">
    <source>
        <dbReference type="PROSITE" id="PS50893"/>
    </source>
</evidence>
<comment type="subcellular location">
    <subcellularLocation>
        <location evidence="1">Cell membrane</location>
        <topology evidence="1">Multi-pass membrane protein</topology>
    </subcellularLocation>
</comment>
<proteinExistence type="inferred from homology"/>
<keyword evidence="5 8" id="KW-0812">Transmembrane</keyword>
<dbReference type="GO" id="GO:0005524">
    <property type="term" value="F:ATP binding"/>
    <property type="evidence" value="ECO:0007669"/>
    <property type="project" value="UniProtKB-KW"/>
</dbReference>
<dbReference type="Gene3D" id="3.40.50.300">
    <property type="entry name" value="P-loop containing nucleotide triphosphate hydrolases"/>
    <property type="match status" value="1"/>
</dbReference>
<evidence type="ECO:0000256" key="6">
    <source>
        <dbReference type="ARBA" id="ARBA00022989"/>
    </source>
</evidence>
<sequence>MSSSDDRFYIPLPRRNTSGLSGMSSGELNMHSKGTVLSFHNISYYVKVKRHLLLGWKKEEKEVLSNIRLLDVLAARKHPEKLSGDVLINGEPQPANFKCYSGYVAEDEGIMGTLTVRENLQFSAALRLPTTMTQHEKNERMNDVIEELGLDKVADSKVGTELIHGVSKAESKKTRIAMELITHSSILFLDEPTNALDPSTAHAVFSLLKKESNVPRSCADDYGATFLQQVWSSSVYCRSRKQRILEESGGGYKCEPYNNPAEFFLDVISGVFTAKESDREEEEHQCIAWMFYVLIVSLCFNYESAIQLFLREKKLFIGSQFSWHEYINIPYYGLMALQHNEFLGQDFCPGLSDSEDSGCPNYVICSGEEFLTIQRADLSPWGLWKNHVVLAVVMIFFFTIAFLKLLFSKSKIK</sequence>
<dbReference type="Pfam" id="PF00005">
    <property type="entry name" value="ABC_tran"/>
    <property type="match status" value="1"/>
</dbReference>
<keyword evidence="4" id="KW-1003">Cell membrane</keyword>
<accession>A0A091CYZ7</accession>
<dbReference type="GO" id="GO:0016887">
    <property type="term" value="F:ATP hydrolysis activity"/>
    <property type="evidence" value="ECO:0007669"/>
    <property type="project" value="InterPro"/>
</dbReference>
<evidence type="ECO:0000313" key="11">
    <source>
        <dbReference type="Proteomes" id="UP000028990"/>
    </source>
</evidence>
<evidence type="ECO:0000256" key="4">
    <source>
        <dbReference type="ARBA" id="ARBA00022475"/>
    </source>
</evidence>
<feature type="domain" description="ABC transporter" evidence="9">
    <location>
        <begin position="23"/>
        <end position="273"/>
    </location>
</feature>
<evidence type="ECO:0000256" key="2">
    <source>
        <dbReference type="ARBA" id="ARBA00005814"/>
    </source>
</evidence>
<feature type="transmembrane region" description="Helical" evidence="8">
    <location>
        <begin position="388"/>
        <end position="407"/>
    </location>
</feature>
<comment type="similarity">
    <text evidence="2">Belongs to the ABC transporter superfamily. ABCG family. Eye pigment precursor importer (TC 3.A.1.204) subfamily.</text>
</comment>
<dbReference type="PANTHER" id="PTHR48041:SF92">
    <property type="entry name" value="BROAD SUBSTRATE SPECIFICITY ATP-BINDING CASSETTE TRANSPORTER ABCG2"/>
    <property type="match status" value="1"/>
</dbReference>
<name>A0A091CYZ7_FUKDA</name>